<dbReference type="InterPro" id="IPR038641">
    <property type="entry name" value="Csa_sf"/>
</dbReference>
<dbReference type="Pfam" id="PF04507">
    <property type="entry name" value="DUF576"/>
    <property type="match status" value="1"/>
</dbReference>
<keyword evidence="2" id="KW-0472">Membrane</keyword>
<sequence>MIERSEKMRNSKRVVLYISIMVLSIFIIGCDRSSDITENQREDSKEEQIKKSFSKTLDMYPIKNLEDLYDKEGYRDGEF</sequence>
<evidence type="ECO:0000256" key="1">
    <source>
        <dbReference type="ARBA" id="ARBA00009715"/>
    </source>
</evidence>
<organism evidence="3 4">
    <name type="scientific">Staphylococcus aureus subsp. aureus DR10</name>
    <dbReference type="NCBI Taxonomy" id="1155079"/>
    <lineage>
        <taxon>Bacteria</taxon>
        <taxon>Bacillati</taxon>
        <taxon>Bacillota</taxon>
        <taxon>Bacilli</taxon>
        <taxon>Bacillales</taxon>
        <taxon>Staphylococcaceae</taxon>
        <taxon>Staphylococcus</taxon>
    </lineage>
</organism>
<protein>
    <submittedName>
        <fullName evidence="3">Membrane lipoprotein</fullName>
    </submittedName>
</protein>
<dbReference type="Proteomes" id="UP000003093">
    <property type="component" value="Unassembled WGS sequence"/>
</dbReference>
<comment type="similarity">
    <text evidence="1">Belongs to the staphylococcal tandem lipoprotein family.</text>
</comment>
<comment type="caution">
    <text evidence="3">The sequence shown here is derived from an EMBL/GenBank/DDBJ whole genome shotgun (WGS) entry which is preliminary data.</text>
</comment>
<dbReference type="EMBL" id="AIDT01000010">
    <property type="protein sequence ID" value="EIA13861.1"/>
    <property type="molecule type" value="Genomic_DNA"/>
</dbReference>
<proteinExistence type="inferred from homology"/>
<evidence type="ECO:0000256" key="2">
    <source>
        <dbReference type="SAM" id="Phobius"/>
    </source>
</evidence>
<accession>A0ABC9PZ62</accession>
<dbReference type="Gene3D" id="2.50.20.40">
    <property type="match status" value="1"/>
</dbReference>
<dbReference type="AlphaFoldDB" id="A0ABC9PZ62"/>
<dbReference type="InterPro" id="IPR007595">
    <property type="entry name" value="Csa"/>
</dbReference>
<evidence type="ECO:0000313" key="3">
    <source>
        <dbReference type="EMBL" id="EIA13861.1"/>
    </source>
</evidence>
<name>A0ABC9PZ62_STAA5</name>
<keyword evidence="2" id="KW-0812">Transmembrane</keyword>
<keyword evidence="2" id="KW-1133">Transmembrane helix</keyword>
<reference evidence="3 4" key="1">
    <citation type="journal article" date="2012" name="MBio">
        <title>Identification of a highly transmissible animal-independent Staphylococcus aureus ST398 clone with distinct genomic and cell adhesion properties.</title>
        <authorList>
            <person name="Uhlemann A.C."/>
            <person name="Porcella S.F."/>
            <person name="Trivedi S."/>
            <person name="Sullivan S.B."/>
            <person name="Hafer C."/>
            <person name="Kennedy A.D."/>
            <person name="Barbian K.D."/>
            <person name="McCarthy A.J."/>
            <person name="Street C."/>
            <person name="Hirschberg D.L."/>
            <person name="Lipkin W.I."/>
            <person name="Lindsay J.A."/>
            <person name="DeLeo F.R."/>
            <person name="Lowy F.D."/>
        </authorList>
    </citation>
    <scope>NUCLEOTIDE SEQUENCE [LARGE SCALE GENOMIC DNA]</scope>
    <source>
        <strain evidence="3 4">DR10</strain>
    </source>
</reference>
<evidence type="ECO:0000313" key="4">
    <source>
        <dbReference type="Proteomes" id="UP000003093"/>
    </source>
</evidence>
<dbReference type="PROSITE" id="PS51257">
    <property type="entry name" value="PROKAR_LIPOPROTEIN"/>
    <property type="match status" value="1"/>
</dbReference>
<gene>
    <name evidence="3" type="ORF">ST398NM02_0508</name>
</gene>
<keyword evidence="3" id="KW-0449">Lipoprotein</keyword>
<feature type="transmembrane region" description="Helical" evidence="2">
    <location>
        <begin position="12"/>
        <end position="29"/>
    </location>
</feature>